<dbReference type="EMBL" id="CSBK01000667">
    <property type="protein sequence ID" value="COX73138.1"/>
    <property type="molecule type" value="Genomic_DNA"/>
</dbReference>
<dbReference type="AlphaFoldDB" id="A0A655ARI2"/>
<evidence type="ECO:0000256" key="1">
    <source>
        <dbReference type="SAM" id="MobiDB-lite"/>
    </source>
</evidence>
<feature type="region of interest" description="Disordered" evidence="1">
    <location>
        <begin position="26"/>
        <end position="58"/>
    </location>
</feature>
<accession>A0A655ARI2</accession>
<proteinExistence type="predicted"/>
<dbReference type="Proteomes" id="UP000049023">
    <property type="component" value="Unassembled WGS sequence"/>
</dbReference>
<evidence type="ECO:0000313" key="3">
    <source>
        <dbReference type="EMBL" id="COX73138.1"/>
    </source>
</evidence>
<dbReference type="EMBL" id="CNFU01001524">
    <property type="protein sequence ID" value="CKT50743.1"/>
    <property type="molecule type" value="Genomic_DNA"/>
</dbReference>
<evidence type="ECO:0000313" key="4">
    <source>
        <dbReference type="Proteomes" id="UP000039021"/>
    </source>
</evidence>
<reference evidence="4 5" key="1">
    <citation type="submission" date="2015-03" db="EMBL/GenBank/DDBJ databases">
        <authorList>
            <consortium name="Pathogen Informatics"/>
        </authorList>
    </citation>
    <scope>NUCLEOTIDE SEQUENCE [LARGE SCALE GENOMIC DNA]</scope>
    <source>
        <strain evidence="2 5">Bir 187</strain>
        <strain evidence="4">N09902308</strain>
    </source>
</reference>
<evidence type="ECO:0000313" key="2">
    <source>
        <dbReference type="EMBL" id="CKT50743.1"/>
    </source>
</evidence>
<name>A0A655ARI2_MYCTX</name>
<dbReference type="Proteomes" id="UP000039021">
    <property type="component" value="Unassembled WGS sequence"/>
</dbReference>
<protein>
    <submittedName>
        <fullName evidence="2">Uncharacterized protein</fullName>
    </submittedName>
</protein>
<organism evidence="2 5">
    <name type="scientific">Mycobacterium tuberculosis</name>
    <dbReference type="NCBI Taxonomy" id="1773"/>
    <lineage>
        <taxon>Bacteria</taxon>
        <taxon>Bacillati</taxon>
        <taxon>Actinomycetota</taxon>
        <taxon>Actinomycetes</taxon>
        <taxon>Mycobacteriales</taxon>
        <taxon>Mycobacteriaceae</taxon>
        <taxon>Mycobacterium</taxon>
        <taxon>Mycobacterium tuberculosis complex</taxon>
    </lineage>
</organism>
<sequence length="58" mass="6248">MPGAIWNSISTPSMVWVSPVSVMSTVGTTSETSPVDSVCPRPQPTCPRRPRANTVPYM</sequence>
<gene>
    <name evidence="3" type="ORF">ERS007739_01657</name>
    <name evidence="2" type="ORF">ERS027661_04455</name>
</gene>
<evidence type="ECO:0000313" key="5">
    <source>
        <dbReference type="Proteomes" id="UP000049023"/>
    </source>
</evidence>
<reference evidence="3" key="2">
    <citation type="submission" date="2015-03" db="EMBL/GenBank/DDBJ databases">
        <authorList>
            <consortium name="Pathogen Informatics"/>
            <person name="Murphy D."/>
        </authorList>
    </citation>
    <scope>NUCLEOTIDE SEQUENCE</scope>
    <source>
        <strain evidence="3">N09902308</strain>
    </source>
</reference>